<dbReference type="GO" id="GO:0045830">
    <property type="term" value="P:positive regulation of isotype switching"/>
    <property type="evidence" value="ECO:0007669"/>
    <property type="project" value="TreeGrafter"/>
</dbReference>
<dbReference type="GO" id="GO:2000042">
    <property type="term" value="P:negative regulation of double-strand break repair via homologous recombination"/>
    <property type="evidence" value="ECO:0007669"/>
    <property type="project" value="TreeGrafter"/>
</dbReference>
<dbReference type="GO" id="GO:2001034">
    <property type="term" value="P:positive regulation of double-strand break repair via nonhomologous end joining"/>
    <property type="evidence" value="ECO:0007669"/>
    <property type="project" value="TreeGrafter"/>
</dbReference>
<evidence type="ECO:0000259" key="2">
    <source>
        <dbReference type="Pfam" id="PF15021"/>
    </source>
</evidence>
<dbReference type="PANTHER" id="PTHR36863">
    <property type="entry name" value="SHIELDIN COMPLEX SUBUNIT 1"/>
    <property type="match status" value="1"/>
</dbReference>
<feature type="region of interest" description="Disordered" evidence="1">
    <location>
        <begin position="76"/>
        <end position="120"/>
    </location>
</feature>
<organism evidence="3 4">
    <name type="scientific">Phascolarctos cinereus</name>
    <name type="common">Koala</name>
    <dbReference type="NCBI Taxonomy" id="38626"/>
    <lineage>
        <taxon>Eukaryota</taxon>
        <taxon>Metazoa</taxon>
        <taxon>Chordata</taxon>
        <taxon>Craniata</taxon>
        <taxon>Vertebrata</taxon>
        <taxon>Euteleostomi</taxon>
        <taxon>Mammalia</taxon>
        <taxon>Metatheria</taxon>
        <taxon>Diprotodontia</taxon>
        <taxon>Phascolarctidae</taxon>
        <taxon>Phascolarctos</taxon>
    </lineage>
</organism>
<evidence type="ECO:0000256" key="1">
    <source>
        <dbReference type="SAM" id="MobiDB-lite"/>
    </source>
</evidence>
<feature type="compositionally biased region" description="Polar residues" evidence="1">
    <location>
        <begin position="87"/>
        <end position="120"/>
    </location>
</feature>
<dbReference type="Pfam" id="PF15021">
    <property type="entry name" value="SHLD1_C"/>
    <property type="match status" value="1"/>
</dbReference>
<proteinExistence type="predicted"/>
<reference evidence="4" key="1">
    <citation type="submission" date="2025-08" db="UniProtKB">
        <authorList>
            <consortium name="RefSeq"/>
        </authorList>
    </citation>
    <scope>IDENTIFICATION</scope>
    <source>
        <tissue evidence="4">Spleen</tissue>
    </source>
</reference>
<dbReference type="KEGG" id="pcw:110207725"/>
<keyword evidence="3" id="KW-1185">Reference proteome</keyword>
<dbReference type="RefSeq" id="XP_020841153.1">
    <property type="nucleotide sequence ID" value="XM_020985494.1"/>
</dbReference>
<evidence type="ECO:0000313" key="3">
    <source>
        <dbReference type="Proteomes" id="UP000515140"/>
    </source>
</evidence>
<gene>
    <name evidence="4" type="primary">CUNH20orf196</name>
</gene>
<dbReference type="InParanoid" id="A0A6P5K6U1"/>
<name>A0A6P5K6U1_PHACI</name>
<dbReference type="CTD" id="149840"/>
<dbReference type="FunCoup" id="A0A6P5K6U1">
    <property type="interactions" value="152"/>
</dbReference>
<dbReference type="GO" id="GO:0035861">
    <property type="term" value="C:site of double-strand break"/>
    <property type="evidence" value="ECO:0007669"/>
    <property type="project" value="TreeGrafter"/>
</dbReference>
<evidence type="ECO:0000313" key="4">
    <source>
        <dbReference type="RefSeq" id="XP_020841153.1"/>
    </source>
</evidence>
<dbReference type="Proteomes" id="UP000515140">
    <property type="component" value="Unplaced"/>
</dbReference>
<sequence>MAATAFPFKPKTVTRLPVGVYFSLNKDGSCTSCSAKCVRPPQAGRAMEGQKATSNHCSEESSNFLDLSPTYDIAQQLQQKPRHEASSETSSSMDILTSSLDSEGSHLNSRQNDSGTSENFWLNHSMANQPETMEDDGLRKSLDRFYEVYGQTLPPPRDGLSETASHRLSQKITELTSQENQKYALRSFQMAQVILNRDGYSVIQNHSKDVLFCPLEERDASLDKEKPTPGLSKDVISFLLKENKVKET</sequence>
<feature type="domain" description="Shieldin complex subunit 1 C-terminal" evidence="2">
    <location>
        <begin position="131"/>
        <end position="246"/>
    </location>
</feature>
<dbReference type="PANTHER" id="PTHR36863:SF1">
    <property type="entry name" value="SHIELDIN COMPLEX SUBUNIT 1"/>
    <property type="match status" value="1"/>
</dbReference>
<dbReference type="InterPro" id="IPR027821">
    <property type="entry name" value="SHLD1"/>
</dbReference>
<dbReference type="AlphaFoldDB" id="A0A6P5K6U1"/>
<protein>
    <submittedName>
        <fullName evidence="4">Uncharacterized protein C20orf196 homolog</fullName>
    </submittedName>
</protein>
<accession>A0A6P5K6U1</accession>
<dbReference type="InterPro" id="IPR053898">
    <property type="entry name" value="SHLD1_C"/>
</dbReference>
<dbReference type="GeneID" id="110207725"/>